<dbReference type="InterPro" id="IPR004600">
    <property type="entry name" value="TFIIH_Tfb4/GTF2H3"/>
</dbReference>
<evidence type="ECO:0000256" key="2">
    <source>
        <dbReference type="SAM" id="MobiDB-lite"/>
    </source>
</evidence>
<dbReference type="InterPro" id="IPR006569">
    <property type="entry name" value="CID_dom"/>
</dbReference>
<feature type="region of interest" description="Disordered" evidence="2">
    <location>
        <begin position="792"/>
        <end position="815"/>
    </location>
</feature>
<keyword evidence="5" id="KW-1185">Reference proteome</keyword>
<dbReference type="AlphaFoldDB" id="A0A8S1GSD9"/>
<dbReference type="GO" id="GO:0031124">
    <property type="term" value="P:mRNA 3'-end processing"/>
    <property type="evidence" value="ECO:0007669"/>
    <property type="project" value="InterPro"/>
</dbReference>
<evidence type="ECO:0000313" key="4">
    <source>
        <dbReference type="EMBL" id="CAD6185804.1"/>
    </source>
</evidence>
<gene>
    <name evidence="4" type="ORF">CAUJ_LOCUS1723</name>
</gene>
<dbReference type="EMBL" id="CAJGYM010000003">
    <property type="protein sequence ID" value="CAD6185804.1"/>
    <property type="molecule type" value="Genomic_DNA"/>
</dbReference>
<sequence>MTRSAEASSAAEEYKLTLAELTSNNKTQINLLTILADDYKPHAEAIVNAIQEHILAVPSPQKLLVLYVCDSILKNVKDENYAKLFSRIIVNIFTNVFKTGNEKVRSAMYKLRLTWSDIFMPSRLYELDMKVNAVDSAWPVANPQTGRALRGDPLVVVPPPAAPQSASVSTSNTKVHVNPKFIQQQGATQPTKSASGNVGPKPVAPSQSLVRPNPLLKPSVAKAMAQASAKPPIVKKEVVKKEPEPDVLDKIGLKSVKTKDEPSTSTSSGGQWVVPASSKRKIEEINGGPPPAPRNSTLTAGFEKRKRSPIHEVPQDMDLRPSVPIIKPTQALGAHAFAQPPQMRPTNNSPPPFVPPFNGPPPGQMHPMPPVSSAYGMPFAQPPSSGQPFRMPPPPPNAPTGMPSHSAPAIHPSVAHLPKPIITSEAVKLDIPQNNRIFVDQKSYEVVFVGEYPVIERAGLPHKVYFSGPPRNVIVDGVPYMLSFGETKTIYIDDYPHQIRFGAPSRELYMGEHPFKGQFGGPPIAMKIGQKVHEVRLTGSAPEVKIEPDPSYDLIPLLNKMRASEKKQEVKPAAPDVPDPFDLLKKLQRSGYLKPATMPRPMEQPPRKHFERKKAQIVEEAPSADRVEIERRATPSSLQEFNMRLLKIRYDSVVGDLLRKRDDACRHCGLRMDGMPKGSEAWMKHMEWHVKRNLSQQENVKKNPWYPSDTMWPKFKPEEEEENKNGESPSDSSNRGVIAVKAETEECAICGEKFVADYDDEVEEWRFRDSVQVQGKTVHTSCAADVTIHEEASTSSAATATTNMASSEEPMDDGESLTSFELRQVKYEFDAESQDAMSTISVIVEANSCAWGRMASIHGRHSIEVVLRAIVSFCNSHLAISASNQVLVFAYARGLHKKLLFNSTRSSDRDSSATILAGFRAALVADAESDNIEVGSSLAPAMAHAICHMKRREAVLNTSDEQQTPLATTEASNNEKNGADPNIRAVVIGMTSFFGSEHVSLMNIFFSAAKQSICVDVVSLGDDATGGVLHQAADITGGLFLHASRPINLLQLLMTHVLGDPSLRKIFPQPTLSAVDYRASCACHHQLVSTGWVCSVCLSVLCQFMPICKVCNAVFKNHALAEEDGETKEERIIVVFFFAASE</sequence>
<dbReference type="CDD" id="cd16982">
    <property type="entry name" value="CID_Pcf11"/>
    <property type="match status" value="1"/>
</dbReference>
<dbReference type="GO" id="GO:0008270">
    <property type="term" value="F:zinc ion binding"/>
    <property type="evidence" value="ECO:0007669"/>
    <property type="project" value="UniProtKB-KW"/>
</dbReference>
<dbReference type="Gene3D" id="3.40.50.410">
    <property type="entry name" value="von Willebrand factor, type A domain"/>
    <property type="match status" value="1"/>
</dbReference>
<dbReference type="Pfam" id="PF04818">
    <property type="entry name" value="CID"/>
    <property type="match status" value="1"/>
</dbReference>
<keyword evidence="1" id="KW-0862">Zinc</keyword>
<comment type="similarity">
    <text evidence="1">Belongs to the TFB4 family.</text>
</comment>
<dbReference type="InterPro" id="IPR036465">
    <property type="entry name" value="vWFA_dom_sf"/>
</dbReference>
<keyword evidence="1" id="KW-0227">DNA damage</keyword>
<feature type="compositionally biased region" description="Pro residues" evidence="2">
    <location>
        <begin position="348"/>
        <end position="361"/>
    </location>
</feature>
<feature type="compositionally biased region" description="Basic and acidic residues" evidence="2">
    <location>
        <begin position="234"/>
        <end position="262"/>
    </location>
</feature>
<dbReference type="InterPro" id="IPR054127">
    <property type="entry name" value="Pcf11_C"/>
</dbReference>
<organism evidence="4 5">
    <name type="scientific">Caenorhabditis auriculariae</name>
    <dbReference type="NCBI Taxonomy" id="2777116"/>
    <lineage>
        <taxon>Eukaryota</taxon>
        <taxon>Metazoa</taxon>
        <taxon>Ecdysozoa</taxon>
        <taxon>Nematoda</taxon>
        <taxon>Chromadorea</taxon>
        <taxon>Rhabditida</taxon>
        <taxon>Rhabditina</taxon>
        <taxon>Rhabditomorpha</taxon>
        <taxon>Rhabditoidea</taxon>
        <taxon>Rhabditidae</taxon>
        <taxon>Peloderinae</taxon>
        <taxon>Caenorhabditis</taxon>
    </lineage>
</organism>
<feature type="domain" description="CID" evidence="3">
    <location>
        <begin position="6"/>
        <end position="135"/>
    </location>
</feature>
<dbReference type="GO" id="GO:0003729">
    <property type="term" value="F:mRNA binding"/>
    <property type="evidence" value="ECO:0007669"/>
    <property type="project" value="InterPro"/>
</dbReference>
<keyword evidence="1" id="KW-0863">Zinc-finger</keyword>
<keyword evidence="1" id="KW-0539">Nucleus</keyword>
<dbReference type="GO" id="GO:0000993">
    <property type="term" value="F:RNA polymerase II complex binding"/>
    <property type="evidence" value="ECO:0007669"/>
    <property type="project" value="InterPro"/>
</dbReference>
<dbReference type="GO" id="GO:0006355">
    <property type="term" value="P:regulation of DNA-templated transcription"/>
    <property type="evidence" value="ECO:0007669"/>
    <property type="project" value="InterPro"/>
</dbReference>
<dbReference type="InterPro" id="IPR047415">
    <property type="entry name" value="Pcf11_CID"/>
</dbReference>
<comment type="caution">
    <text evidence="4">The sequence shown here is derived from an EMBL/GenBank/DDBJ whole genome shotgun (WGS) entry which is preliminary data.</text>
</comment>
<accession>A0A8S1GSD9</accession>
<dbReference type="PANTHER" id="PTHR15921:SF3">
    <property type="entry name" value="PRE-MRNA CLEAVAGE COMPLEX 2 PROTEIN PCF11"/>
    <property type="match status" value="1"/>
</dbReference>
<keyword evidence="1" id="KW-0234">DNA repair</keyword>
<feature type="region of interest" description="Disordered" evidence="2">
    <location>
        <begin position="183"/>
        <end position="305"/>
    </location>
</feature>
<feature type="compositionally biased region" description="Polar residues" evidence="2">
    <location>
        <begin position="958"/>
        <end position="976"/>
    </location>
</feature>
<evidence type="ECO:0000256" key="1">
    <source>
        <dbReference type="RuleBase" id="RU368090"/>
    </source>
</evidence>
<protein>
    <recommendedName>
        <fullName evidence="1">General transcription factor IIH subunit 3</fullName>
    </recommendedName>
    <alternativeName>
        <fullName evidence="1">General transcription factor IIH polypeptide 3</fullName>
    </alternativeName>
</protein>
<dbReference type="PANTHER" id="PTHR15921">
    <property type="entry name" value="PRE-MRNA CLEAVAGE COMPLEX II"/>
    <property type="match status" value="1"/>
</dbReference>
<evidence type="ECO:0000313" key="5">
    <source>
        <dbReference type="Proteomes" id="UP000835052"/>
    </source>
</evidence>
<proteinExistence type="inferred from homology"/>
<comment type="subunit">
    <text evidence="1">Part of a TFIID-containing RNA polymerase II pre-initiation complex that is composed of TBP and at least GTF2A1, GTF2A2, GTF2E1, GTF2E2, GTF2F1, GTF2H2, GTF2H3, GTF2H4, GTF2H5, GTF2B, TCEA1, ERCC2, ERCC3, TAF1, TAF2, TAF3, TAF4, TAF5, TAF6, TAF7, TAF8, TAF9, TAF10, TAF11, TAF12 and TAF13. Component of the 7-subunit TFIIH core complex composed of XPB/ERCC3, XPD/ERCC2, GTF2H1, GTF2H2, GTF2H3, GTF2H4 and GTF2H5, which is active in NER. The core complex associates with the 3-subunit CDK-activating kinase (CAK) module composed of CCNH/cyclin H, CDK7 and MNAT1 to form the 10-subunit holoenzyme (holo-TFIIH) active in transcription. Interacts with RARA; the interaction requires prior phosphorylation of RARA on 'Ser-369' which then enhances interaction of RARA with CDK7.</text>
</comment>
<keyword evidence="1" id="KW-0805">Transcription regulation</keyword>
<evidence type="ECO:0000259" key="3">
    <source>
        <dbReference type="PROSITE" id="PS51391"/>
    </source>
</evidence>
<dbReference type="GO" id="GO:0006369">
    <property type="term" value="P:termination of RNA polymerase II transcription"/>
    <property type="evidence" value="ECO:0007669"/>
    <property type="project" value="InterPro"/>
</dbReference>
<keyword evidence="1" id="KW-0804">Transcription</keyword>
<dbReference type="OrthoDB" id="343582at2759"/>
<dbReference type="Proteomes" id="UP000835052">
    <property type="component" value="Unassembled WGS sequence"/>
</dbReference>
<dbReference type="InterPro" id="IPR045154">
    <property type="entry name" value="PCF11-like"/>
</dbReference>
<dbReference type="SMART" id="SM00582">
    <property type="entry name" value="RPR"/>
    <property type="match status" value="1"/>
</dbReference>
<name>A0A8S1GSD9_9PELO</name>
<dbReference type="GO" id="GO:0006289">
    <property type="term" value="P:nucleotide-excision repair"/>
    <property type="evidence" value="ECO:0007669"/>
    <property type="project" value="UniProtKB-UniRule"/>
</dbReference>
<feature type="region of interest" description="Disordered" evidence="2">
    <location>
        <begin position="958"/>
        <end position="978"/>
    </location>
</feature>
<dbReference type="GO" id="GO:0005849">
    <property type="term" value="C:mRNA cleavage factor complex"/>
    <property type="evidence" value="ECO:0007669"/>
    <property type="project" value="TreeGrafter"/>
</dbReference>
<comment type="function">
    <text evidence="1">Component of the general transcription and DNA repair factor IIH (TFIIH) core complex, which is involved in general and transcription-coupled nucleotide excision repair (NER) of damaged DNA and, when complexed to CAK, in RNA transcription by RNA polymerase II. In NER, TFIIH acts by opening DNA around the lesion to allow the excision of the damaged oligonucleotide and its replacement by a new DNA fragment. In transcription, TFIIH has an essential role in transcription initiation. When the pre-initiation complex (PIC) has been established, TFIIH is required for promoter opening and promoter escape. Phosphorylation of the C-terminal tail (CTD) of the largest subunit of RNA polymerase II by the kinase module CAK controls the initiation of transcription.</text>
</comment>
<reference evidence="4" key="1">
    <citation type="submission" date="2020-10" db="EMBL/GenBank/DDBJ databases">
        <authorList>
            <person name="Kikuchi T."/>
        </authorList>
    </citation>
    <scope>NUCLEOTIDE SEQUENCE</scope>
    <source>
        <strain evidence="4">NKZ352</strain>
    </source>
</reference>
<feature type="compositionally biased region" description="Low complexity" evidence="2">
    <location>
        <begin position="793"/>
        <end position="808"/>
    </location>
</feature>
<feature type="compositionally biased region" description="Polar residues" evidence="2">
    <location>
        <begin position="183"/>
        <end position="196"/>
    </location>
</feature>
<feature type="region of interest" description="Disordered" evidence="2">
    <location>
        <begin position="699"/>
        <end position="736"/>
    </location>
</feature>
<comment type="subcellular location">
    <subcellularLocation>
        <location evidence="1">Nucleus</location>
    </subcellularLocation>
</comment>
<dbReference type="PROSITE" id="PS51391">
    <property type="entry name" value="CID"/>
    <property type="match status" value="1"/>
</dbReference>
<dbReference type="InterPro" id="IPR008942">
    <property type="entry name" value="ENTH_VHS"/>
</dbReference>
<dbReference type="GO" id="GO:0005675">
    <property type="term" value="C:transcription factor TFIIH holo complex"/>
    <property type="evidence" value="ECO:0007669"/>
    <property type="project" value="UniProtKB-UniRule"/>
</dbReference>
<dbReference type="Gene3D" id="1.25.40.90">
    <property type="match status" value="1"/>
</dbReference>
<feature type="region of interest" description="Disordered" evidence="2">
    <location>
        <begin position="342"/>
        <end position="361"/>
    </location>
</feature>
<dbReference type="GO" id="GO:0005737">
    <property type="term" value="C:cytoplasm"/>
    <property type="evidence" value="ECO:0007669"/>
    <property type="project" value="TreeGrafter"/>
</dbReference>
<keyword evidence="1" id="KW-0479">Metal-binding</keyword>
<dbReference type="SUPFAM" id="SSF48464">
    <property type="entry name" value="ENTH/VHS domain"/>
    <property type="match status" value="1"/>
</dbReference>
<dbReference type="Pfam" id="PF03850">
    <property type="entry name" value="Tfb4"/>
    <property type="match status" value="1"/>
</dbReference>
<dbReference type="GO" id="GO:0000439">
    <property type="term" value="C:transcription factor TFIIH core complex"/>
    <property type="evidence" value="ECO:0007669"/>
    <property type="project" value="UniProtKB-UniRule"/>
</dbReference>
<dbReference type="Pfam" id="PF21936">
    <property type="entry name" value="Pcf11_C"/>
    <property type="match status" value="1"/>
</dbReference>